<evidence type="ECO:0000313" key="11">
    <source>
        <dbReference type="EMBL" id="NLW34007.1"/>
    </source>
</evidence>
<evidence type="ECO:0000256" key="9">
    <source>
        <dbReference type="PIRSR" id="PIRSR000485-3"/>
    </source>
</evidence>
<protein>
    <recommendedName>
        <fullName evidence="3 8">Amidophosphoribosyltransferase</fullName>
        <shortName evidence="8">ATase</shortName>
        <ecNumber evidence="3 8">2.4.2.14</ecNumber>
    </recommendedName>
    <alternativeName>
        <fullName evidence="8">Glutamine phosphoribosylpyrophosphate amidotransferase</fullName>
    </alternativeName>
</protein>
<dbReference type="CDD" id="cd06223">
    <property type="entry name" value="PRTases_typeI"/>
    <property type="match status" value="1"/>
</dbReference>
<dbReference type="PROSITE" id="PS51278">
    <property type="entry name" value="GATASE_TYPE_2"/>
    <property type="match status" value="1"/>
</dbReference>
<evidence type="ECO:0000259" key="10">
    <source>
        <dbReference type="PROSITE" id="PS51278"/>
    </source>
</evidence>
<dbReference type="Proteomes" id="UP000777265">
    <property type="component" value="Unassembled WGS sequence"/>
</dbReference>
<feature type="binding site" evidence="9">
    <location>
        <position position="433"/>
    </location>
    <ligand>
        <name>[4Fe-4S] cluster</name>
        <dbReference type="ChEBI" id="CHEBI:49883"/>
    </ligand>
</feature>
<keyword evidence="9" id="KW-0411">Iron-sulfur</keyword>
<proteinExistence type="inferred from homology"/>
<evidence type="ECO:0000256" key="1">
    <source>
        <dbReference type="ARBA" id="ARBA00005209"/>
    </source>
</evidence>
<dbReference type="SUPFAM" id="SSF53271">
    <property type="entry name" value="PRTase-like"/>
    <property type="match status" value="1"/>
</dbReference>
<keyword evidence="5 8" id="KW-0808">Transferase</keyword>
<dbReference type="SUPFAM" id="SSF56235">
    <property type="entry name" value="N-terminal nucleophile aminohydrolases (Ntn hydrolases)"/>
    <property type="match status" value="1"/>
</dbReference>
<keyword evidence="7" id="KW-0315">Glutamine amidotransferase</keyword>
<evidence type="ECO:0000256" key="7">
    <source>
        <dbReference type="ARBA" id="ARBA00022962"/>
    </source>
</evidence>
<dbReference type="PIRSF" id="PIRSF000485">
    <property type="entry name" value="Amd_phspho_trans"/>
    <property type="match status" value="1"/>
</dbReference>
<evidence type="ECO:0000256" key="6">
    <source>
        <dbReference type="ARBA" id="ARBA00022755"/>
    </source>
</evidence>
<dbReference type="PANTHER" id="PTHR11907">
    <property type="entry name" value="AMIDOPHOSPHORIBOSYLTRANSFERASE"/>
    <property type="match status" value="1"/>
</dbReference>
<dbReference type="Gene3D" id="3.60.20.10">
    <property type="entry name" value="Glutamine Phosphoribosylpyrophosphate, subunit 1, domain 1"/>
    <property type="match status" value="1"/>
</dbReference>
<evidence type="ECO:0000256" key="8">
    <source>
        <dbReference type="PIRNR" id="PIRNR000485"/>
    </source>
</evidence>
<reference evidence="11" key="2">
    <citation type="submission" date="2020-01" db="EMBL/GenBank/DDBJ databases">
        <authorList>
            <person name="Campanaro S."/>
        </authorList>
    </citation>
    <scope>NUCLEOTIDE SEQUENCE</scope>
    <source>
        <strain evidence="11">AS06rmzACSIP_7</strain>
    </source>
</reference>
<feature type="binding site" evidence="9">
    <location>
        <position position="430"/>
    </location>
    <ligand>
        <name>[4Fe-4S] cluster</name>
        <dbReference type="ChEBI" id="CHEBI:49883"/>
    </ligand>
</feature>
<gene>
    <name evidence="11" type="ORF">GXY80_00795</name>
</gene>
<name>A0A971S0E7_9BACT</name>
<accession>A0A971S0E7</accession>
<keyword evidence="9" id="KW-0408">Iron</keyword>
<dbReference type="Pfam" id="PF13522">
    <property type="entry name" value="GATase_6"/>
    <property type="match status" value="1"/>
</dbReference>
<comment type="pathway">
    <text evidence="1 8">Purine metabolism; IMP biosynthesis via de novo pathway; N(1)-(5-phospho-D-ribosyl)glycinamide from 5-phospho-alpha-D-ribose 1-diphosphate: step 1/2.</text>
</comment>
<dbReference type="AlphaFoldDB" id="A0A971S0E7"/>
<dbReference type="Gene3D" id="3.40.50.2020">
    <property type="match status" value="1"/>
</dbReference>
<evidence type="ECO:0000256" key="4">
    <source>
        <dbReference type="ARBA" id="ARBA00022676"/>
    </source>
</evidence>
<dbReference type="GO" id="GO:0009113">
    <property type="term" value="P:purine nucleobase biosynthetic process"/>
    <property type="evidence" value="ECO:0007669"/>
    <property type="project" value="InterPro"/>
</dbReference>
<comment type="catalytic activity">
    <reaction evidence="8">
        <text>5-phospho-beta-D-ribosylamine + L-glutamate + diphosphate = 5-phospho-alpha-D-ribose 1-diphosphate + L-glutamine + H2O</text>
        <dbReference type="Rhea" id="RHEA:14905"/>
        <dbReference type="ChEBI" id="CHEBI:15377"/>
        <dbReference type="ChEBI" id="CHEBI:29985"/>
        <dbReference type="ChEBI" id="CHEBI:33019"/>
        <dbReference type="ChEBI" id="CHEBI:58017"/>
        <dbReference type="ChEBI" id="CHEBI:58359"/>
        <dbReference type="ChEBI" id="CHEBI:58681"/>
        <dbReference type="EC" id="2.4.2.14"/>
    </reaction>
</comment>
<dbReference type="EMBL" id="JAAYEE010000016">
    <property type="protein sequence ID" value="NLW34007.1"/>
    <property type="molecule type" value="Genomic_DNA"/>
</dbReference>
<evidence type="ECO:0000256" key="2">
    <source>
        <dbReference type="ARBA" id="ARBA00010138"/>
    </source>
</evidence>
<comment type="similarity">
    <text evidence="2 8">In the C-terminal section; belongs to the purine/pyrimidine phosphoribosyltransferase family.</text>
</comment>
<keyword evidence="6 8" id="KW-0658">Purine biosynthesis</keyword>
<dbReference type="InterPro" id="IPR017932">
    <property type="entry name" value="GATase_2_dom"/>
</dbReference>
<comment type="cofactor">
    <cofactor evidence="9">
        <name>[4Fe-4S] cluster</name>
        <dbReference type="ChEBI" id="CHEBI:49883"/>
    </cofactor>
    <text evidence="9">Binds 1 [4Fe-4S] cluster per subunit.</text>
</comment>
<feature type="binding site" evidence="9">
    <location>
        <position position="236"/>
    </location>
    <ligand>
        <name>[4Fe-4S] cluster</name>
        <dbReference type="ChEBI" id="CHEBI:49883"/>
    </ligand>
</feature>
<organism evidence="11 12">
    <name type="scientific">Syntrophorhabdus aromaticivorans</name>
    <dbReference type="NCBI Taxonomy" id="328301"/>
    <lineage>
        <taxon>Bacteria</taxon>
        <taxon>Pseudomonadati</taxon>
        <taxon>Thermodesulfobacteriota</taxon>
        <taxon>Syntrophorhabdia</taxon>
        <taxon>Syntrophorhabdales</taxon>
        <taxon>Syntrophorhabdaceae</taxon>
        <taxon>Syntrophorhabdus</taxon>
    </lineage>
</organism>
<dbReference type="GO" id="GO:0006164">
    <property type="term" value="P:purine nucleotide biosynthetic process"/>
    <property type="evidence" value="ECO:0007669"/>
    <property type="project" value="UniProtKB-KW"/>
</dbReference>
<evidence type="ECO:0000313" key="12">
    <source>
        <dbReference type="Proteomes" id="UP000777265"/>
    </source>
</evidence>
<dbReference type="GO" id="GO:0051536">
    <property type="term" value="F:iron-sulfur cluster binding"/>
    <property type="evidence" value="ECO:0007669"/>
    <property type="project" value="UniProtKB-KW"/>
</dbReference>
<dbReference type="InterPro" id="IPR005854">
    <property type="entry name" value="PurF"/>
</dbReference>
<dbReference type="GO" id="GO:0004044">
    <property type="term" value="F:amidophosphoribosyltransferase activity"/>
    <property type="evidence" value="ECO:0007669"/>
    <property type="project" value="UniProtKB-EC"/>
</dbReference>
<dbReference type="InterPro" id="IPR029055">
    <property type="entry name" value="Ntn_hydrolases_N"/>
</dbReference>
<sequence>MSGIFGIIGKGNAFAEVRTGLENLSHRGQESWGIVSGLRDGSFSEVRRLGSVFQSPPLNRFYFGSVAIGHVRYPTAGETSERNSQPIVGRFRKDKIAVVHNGHIPKYKQLMEEMGGLFQTETDTEVILHMIARSQGSDFLDKVKKTLSLLGRQAAFSVIILHKGSLIAARDPFGFRPLSVARRGEEGDYAWAVASETCAFHGKFDCMGDVEPGEMVVIDGEEARTIPFASPDPHPCSVECLDYASVASQVFSKNNYKFREELGVALAKLEDQKADIIVPIPRAAIPAALGFHDATGIPYKEAISTVGEIGRIFIVSKEKERLEKIEKKFQINREVVKDKEVLLIDTLLVRGSTTMALIPKLREAGARKIHLRLTAPPPRFPCYMGMAMAKTGELLAINRTDEQLTKLIGADTFRYLKVEELRESAGVHFCDACFTGEYPFLNQIQIPHPGSRSLLD</sequence>
<feature type="domain" description="Glutamine amidotransferase type-2" evidence="10">
    <location>
        <begin position="2"/>
        <end position="221"/>
    </location>
</feature>
<reference evidence="11" key="1">
    <citation type="journal article" date="2020" name="Biotechnol. Biofuels">
        <title>New insights from the biogas microbiome by comprehensive genome-resolved metagenomics of nearly 1600 species originating from multiple anaerobic digesters.</title>
        <authorList>
            <person name="Campanaro S."/>
            <person name="Treu L."/>
            <person name="Rodriguez-R L.M."/>
            <person name="Kovalovszki A."/>
            <person name="Ziels R.M."/>
            <person name="Maus I."/>
            <person name="Zhu X."/>
            <person name="Kougias P.G."/>
            <person name="Basile A."/>
            <person name="Luo G."/>
            <person name="Schluter A."/>
            <person name="Konstantinidis K.T."/>
            <person name="Angelidaki I."/>
        </authorList>
    </citation>
    <scope>NUCLEOTIDE SEQUENCE</scope>
    <source>
        <strain evidence="11">AS06rmzACSIP_7</strain>
    </source>
</reference>
<dbReference type="EC" id="2.4.2.14" evidence="3 8"/>
<comment type="caution">
    <text evidence="11">The sequence shown here is derived from an EMBL/GenBank/DDBJ whole genome shotgun (WGS) entry which is preliminary data.</text>
</comment>
<dbReference type="InterPro" id="IPR029057">
    <property type="entry name" value="PRTase-like"/>
</dbReference>
<dbReference type="GO" id="GO:0046872">
    <property type="term" value="F:metal ion binding"/>
    <property type="evidence" value="ECO:0007669"/>
    <property type="project" value="UniProtKB-KW"/>
</dbReference>
<evidence type="ECO:0000256" key="5">
    <source>
        <dbReference type="ARBA" id="ARBA00022679"/>
    </source>
</evidence>
<keyword evidence="4 8" id="KW-0328">Glycosyltransferase</keyword>
<evidence type="ECO:0000256" key="3">
    <source>
        <dbReference type="ARBA" id="ARBA00011941"/>
    </source>
</evidence>
<keyword evidence="9" id="KW-0479">Metal-binding</keyword>
<dbReference type="InterPro" id="IPR000836">
    <property type="entry name" value="PRTase_dom"/>
</dbReference>
<feature type="binding site" evidence="9">
    <location>
        <position position="382"/>
    </location>
    <ligand>
        <name>[4Fe-4S] cluster</name>
        <dbReference type="ChEBI" id="CHEBI:49883"/>
    </ligand>
</feature>